<feature type="non-terminal residue" evidence="2">
    <location>
        <position position="1"/>
    </location>
</feature>
<organism evidence="2 3">
    <name type="scientific">Rangifer tarandus platyrhynchus</name>
    <name type="common">Svalbard reindeer</name>
    <dbReference type="NCBI Taxonomy" id="3082113"/>
    <lineage>
        <taxon>Eukaryota</taxon>
        <taxon>Metazoa</taxon>
        <taxon>Chordata</taxon>
        <taxon>Craniata</taxon>
        <taxon>Vertebrata</taxon>
        <taxon>Euteleostomi</taxon>
        <taxon>Mammalia</taxon>
        <taxon>Eutheria</taxon>
        <taxon>Laurasiatheria</taxon>
        <taxon>Artiodactyla</taxon>
        <taxon>Ruminantia</taxon>
        <taxon>Pecora</taxon>
        <taxon>Cervidae</taxon>
        <taxon>Odocoileinae</taxon>
        <taxon>Rangifer</taxon>
    </lineage>
</organism>
<dbReference type="PANTHER" id="PTHR12563">
    <property type="entry name" value="GLYCEROL-3-PHOSPHATE ACYLTRANSFERASE"/>
    <property type="match status" value="1"/>
</dbReference>
<dbReference type="PANTHER" id="PTHR12563:SF17">
    <property type="entry name" value="DIHYDROXYACETONE PHOSPHATE ACYLTRANSFERASE"/>
    <property type="match status" value="1"/>
</dbReference>
<evidence type="ECO:0000259" key="1">
    <source>
        <dbReference type="Pfam" id="PF19277"/>
    </source>
</evidence>
<sequence>AFGGFLTWPDNEPAEEVIQSSILLHSNIASLVKDWVILKMECRDSELVDGLMSQHITLLVCLAYRNQMLNIFVCPSLVAVALQMTPGFKEDLYSCFRFLCSIFSDEFICLPGNELKDVEEGCYLLCKSEAIQVMTRDILVTGKGNTVLEFLIGFFKPFVKSHQIICKYLLNEEDYFTEKQYFIRVRKFTSQLLDQGVSQCYDVLSSNVCKNALGAFVRLGVVEKKKVNNDYIFNVTEPATTKLEEMLGCKTPVGKPATSKL</sequence>
<dbReference type="EMBL" id="OX459945">
    <property type="protein sequence ID" value="CAI9179187.1"/>
    <property type="molecule type" value="Genomic_DNA"/>
</dbReference>
<keyword evidence="3" id="KW-1185">Reference proteome</keyword>
<dbReference type="Proteomes" id="UP001176941">
    <property type="component" value="Chromosome 9"/>
</dbReference>
<dbReference type="InterPro" id="IPR045520">
    <property type="entry name" value="GPAT/DHAPAT_C"/>
</dbReference>
<dbReference type="Pfam" id="PF19277">
    <property type="entry name" value="GPAT_C"/>
    <property type="match status" value="1"/>
</dbReference>
<accession>A0ABN9A2J0</accession>
<evidence type="ECO:0000313" key="3">
    <source>
        <dbReference type="Proteomes" id="UP001176941"/>
    </source>
</evidence>
<proteinExistence type="predicted"/>
<reference evidence="2" key="1">
    <citation type="submission" date="2023-04" db="EMBL/GenBank/DDBJ databases">
        <authorList>
            <consortium name="ELIXIR-Norway"/>
        </authorList>
    </citation>
    <scope>NUCLEOTIDE SEQUENCE [LARGE SCALE GENOMIC DNA]</scope>
</reference>
<name>A0ABN9A2J0_RANTA</name>
<protein>
    <recommendedName>
        <fullName evidence="1">GPAT/DHAPAT C-terminal domain-containing protein</fullName>
    </recommendedName>
</protein>
<evidence type="ECO:0000313" key="2">
    <source>
        <dbReference type="EMBL" id="CAI9179187.1"/>
    </source>
</evidence>
<feature type="domain" description="GPAT/DHAPAT C-terminal" evidence="1">
    <location>
        <begin position="3"/>
        <end position="224"/>
    </location>
</feature>
<gene>
    <name evidence="2" type="ORF">MRATA1EN1_LOCUS28149</name>
</gene>
<dbReference type="InterPro" id="IPR022284">
    <property type="entry name" value="GPAT/DHAPAT"/>
</dbReference>